<gene>
    <name evidence="5" type="ORF">N5A56_002710</name>
</gene>
<dbReference type="Proteomes" id="UP001151478">
    <property type="component" value="Unassembled WGS sequence"/>
</dbReference>
<dbReference type="Gene3D" id="3.40.50.10860">
    <property type="entry name" value="Leucine Dehydrogenase, chain A, domain 1"/>
    <property type="match status" value="1"/>
</dbReference>
<dbReference type="Pfam" id="PF02812">
    <property type="entry name" value="ELFV_dehydrog_N"/>
    <property type="match status" value="1"/>
</dbReference>
<name>A0ABT5S5M9_9FLAO</name>
<proteinExistence type="inferred from homology"/>
<dbReference type="PANTHER" id="PTHR11606:SF13">
    <property type="entry name" value="GLUTAMATE DEHYDROGENASE 1, MITOCHONDRIAL"/>
    <property type="match status" value="1"/>
</dbReference>
<evidence type="ECO:0000256" key="3">
    <source>
        <dbReference type="RuleBase" id="RU004417"/>
    </source>
</evidence>
<organism evidence="5 6">
    <name type="scientific">Polaribacter ponticola</name>
    <dbReference type="NCBI Taxonomy" id="2978475"/>
    <lineage>
        <taxon>Bacteria</taxon>
        <taxon>Pseudomonadati</taxon>
        <taxon>Bacteroidota</taxon>
        <taxon>Flavobacteriia</taxon>
        <taxon>Flavobacteriales</taxon>
        <taxon>Flavobacteriaceae</taxon>
    </lineage>
</organism>
<dbReference type="InterPro" id="IPR006095">
    <property type="entry name" value="Glu/Leu/Phe/Val/Trp_DH"/>
</dbReference>
<comment type="caution">
    <text evidence="5">The sequence shown here is derived from an EMBL/GenBank/DDBJ whole genome shotgun (WGS) entry which is preliminary data.</text>
</comment>
<evidence type="ECO:0000256" key="2">
    <source>
        <dbReference type="ARBA" id="ARBA00023002"/>
    </source>
</evidence>
<evidence type="ECO:0000259" key="4">
    <source>
        <dbReference type="SMART" id="SM00839"/>
    </source>
</evidence>
<keyword evidence="6" id="KW-1185">Reference proteome</keyword>
<dbReference type="SUPFAM" id="SSF53223">
    <property type="entry name" value="Aminoacid dehydrogenase-like, N-terminal domain"/>
    <property type="match status" value="1"/>
</dbReference>
<sequence>MKELLKIYENKQPEIVFHWKDQETDAEGWTVINSLRGGAAGGGTRMRKGLNKNEVLSLAKTMEVKFTVSGPAIGGAKSGINFDPNDPRKRGVLERWYKAVTPLLKHYYGTGGDLNVDADKDVIPITESCGVWHPQEGIFNGHFKPTEADKINRIGQLRMGVIKVIEDKQFSPDLSKKYTVADMLTGYGVAEAVKHYYTIYGGEIAGKRAIVQGFGNVGSAAAYYLTQLGAKVVGIIDRDGGVINEEGFSMKEMTDLFLEKDGNKLVSSKMISFDEINDKIWSLPAEIFVPAAASRLVSQNQVQQMIDSGLEVISPGANVPFADKEIFFGPIMEYTDNHLSLLPDFISNCGIARVFAYLMEAKVDLPMQDKAIFDDTSNIIKKALQRTFKKSASKTKICSTAFEIALKQLI</sequence>
<accession>A0ABT5S5M9</accession>
<feature type="domain" description="Glutamate/phenylalanine/leucine/valine/L-tryptophan dehydrogenase C-terminal" evidence="4">
    <location>
        <begin position="181"/>
        <end position="409"/>
    </location>
</feature>
<dbReference type="PANTHER" id="PTHR11606">
    <property type="entry name" value="GLUTAMATE DEHYDROGENASE"/>
    <property type="match status" value="1"/>
</dbReference>
<comment type="similarity">
    <text evidence="1 3">Belongs to the Glu/Leu/Phe/Val dehydrogenases family.</text>
</comment>
<dbReference type="Pfam" id="PF00208">
    <property type="entry name" value="ELFV_dehydrog"/>
    <property type="match status" value="1"/>
</dbReference>
<dbReference type="SUPFAM" id="SSF51735">
    <property type="entry name" value="NAD(P)-binding Rossmann-fold domains"/>
    <property type="match status" value="1"/>
</dbReference>
<dbReference type="Gene3D" id="3.40.50.720">
    <property type="entry name" value="NAD(P)-binding Rossmann-like Domain"/>
    <property type="match status" value="1"/>
</dbReference>
<dbReference type="InterPro" id="IPR006096">
    <property type="entry name" value="Glu/Leu/Phe/Val/Trp_DH_C"/>
</dbReference>
<dbReference type="InterPro" id="IPR046346">
    <property type="entry name" value="Aminoacid_DH-like_N_sf"/>
</dbReference>
<dbReference type="RefSeq" id="WP_265726711.1">
    <property type="nucleotide sequence ID" value="NZ_JAOSLC020000002.1"/>
</dbReference>
<evidence type="ECO:0000256" key="1">
    <source>
        <dbReference type="ARBA" id="ARBA00006382"/>
    </source>
</evidence>
<dbReference type="InterPro" id="IPR006097">
    <property type="entry name" value="Glu/Leu/Phe/Val/Trp_DH_dimer"/>
</dbReference>
<dbReference type="EMBL" id="JAOSLC020000002">
    <property type="protein sequence ID" value="MDD7913404.1"/>
    <property type="molecule type" value="Genomic_DNA"/>
</dbReference>
<dbReference type="InterPro" id="IPR036291">
    <property type="entry name" value="NAD(P)-bd_dom_sf"/>
</dbReference>
<protein>
    <submittedName>
        <fullName evidence="5">Glu/Leu/Phe/Val dehydrogenase dimerization domain-containing protein</fullName>
    </submittedName>
</protein>
<dbReference type="PRINTS" id="PR00082">
    <property type="entry name" value="GLFDHDRGNASE"/>
</dbReference>
<reference evidence="5" key="1">
    <citation type="submission" date="2023-02" db="EMBL/GenBank/DDBJ databases">
        <title>Polaribacter ponticola sp. nov., isolated from seawater.</title>
        <authorList>
            <person name="Baek J.H."/>
            <person name="Kim J.M."/>
            <person name="Choi D.G."/>
            <person name="Jeon C.O."/>
        </authorList>
    </citation>
    <scope>NUCLEOTIDE SEQUENCE</scope>
    <source>
        <strain evidence="5">MSW5</strain>
    </source>
</reference>
<dbReference type="SMART" id="SM00839">
    <property type="entry name" value="ELFV_dehydrog"/>
    <property type="match status" value="1"/>
</dbReference>
<keyword evidence="2 3" id="KW-0560">Oxidoreductase</keyword>
<evidence type="ECO:0000313" key="5">
    <source>
        <dbReference type="EMBL" id="MDD7913404.1"/>
    </source>
</evidence>
<evidence type="ECO:0000313" key="6">
    <source>
        <dbReference type="Proteomes" id="UP001151478"/>
    </source>
</evidence>